<dbReference type="RefSeq" id="XP_062659092.1">
    <property type="nucleotide sequence ID" value="XM_062803784.1"/>
</dbReference>
<reference evidence="3" key="1">
    <citation type="journal article" date="2023" name="Mol. Phylogenet. Evol.">
        <title>Genome-scale phylogeny and comparative genomics of the fungal order Sordariales.</title>
        <authorList>
            <person name="Hensen N."/>
            <person name="Bonometti L."/>
            <person name="Westerberg I."/>
            <person name="Brannstrom I.O."/>
            <person name="Guillou S."/>
            <person name="Cros-Aarteil S."/>
            <person name="Calhoun S."/>
            <person name="Haridas S."/>
            <person name="Kuo A."/>
            <person name="Mondo S."/>
            <person name="Pangilinan J."/>
            <person name="Riley R."/>
            <person name="LaButti K."/>
            <person name="Andreopoulos B."/>
            <person name="Lipzen A."/>
            <person name="Chen C."/>
            <person name="Yan M."/>
            <person name="Daum C."/>
            <person name="Ng V."/>
            <person name="Clum A."/>
            <person name="Steindorff A."/>
            <person name="Ohm R.A."/>
            <person name="Martin F."/>
            <person name="Silar P."/>
            <person name="Natvig D.O."/>
            <person name="Lalanne C."/>
            <person name="Gautier V."/>
            <person name="Ament-Velasquez S.L."/>
            <person name="Kruys A."/>
            <person name="Hutchinson M.I."/>
            <person name="Powell A.J."/>
            <person name="Barry K."/>
            <person name="Miller A.N."/>
            <person name="Grigoriev I.V."/>
            <person name="Debuchy R."/>
            <person name="Gladieux P."/>
            <person name="Hiltunen Thoren M."/>
            <person name="Johannesson H."/>
        </authorList>
    </citation>
    <scope>NUCLEOTIDE SEQUENCE</scope>
    <source>
        <strain evidence="3">CBS 168.71</strain>
    </source>
</reference>
<sequence>MKSVPINGNSFPGRDGKLPRRGRAPSHIFEMGAGVCGECALKGHASERIPGSLDSGSGSAVSGLRMFRIYIGALAGFELGELLHPSRQRVPTARGPDMESLAWHPMDKKKPEPKCRLRVDSPDAKVEVARRVETKAIRRPKETAFTLFKKKFLIVLFYLIISPDFYYLIIFTCFRLPV</sequence>
<dbReference type="Proteomes" id="UP001278766">
    <property type="component" value="Unassembled WGS sequence"/>
</dbReference>
<protein>
    <submittedName>
        <fullName evidence="3">Uncharacterized protein</fullName>
    </submittedName>
</protein>
<evidence type="ECO:0000256" key="2">
    <source>
        <dbReference type="SAM" id="Phobius"/>
    </source>
</evidence>
<organism evidence="3 4">
    <name type="scientific">Chaetomium fimeti</name>
    <dbReference type="NCBI Taxonomy" id="1854472"/>
    <lineage>
        <taxon>Eukaryota</taxon>
        <taxon>Fungi</taxon>
        <taxon>Dikarya</taxon>
        <taxon>Ascomycota</taxon>
        <taxon>Pezizomycotina</taxon>
        <taxon>Sordariomycetes</taxon>
        <taxon>Sordariomycetidae</taxon>
        <taxon>Sordariales</taxon>
        <taxon>Chaetomiaceae</taxon>
        <taxon>Chaetomium</taxon>
    </lineage>
</organism>
<gene>
    <name evidence="3" type="ORF">B0H64DRAFT_395677</name>
</gene>
<comment type="caution">
    <text evidence="3">The sequence shown here is derived from an EMBL/GenBank/DDBJ whole genome shotgun (WGS) entry which is preliminary data.</text>
</comment>
<evidence type="ECO:0000313" key="3">
    <source>
        <dbReference type="EMBL" id="KAK3295578.1"/>
    </source>
</evidence>
<feature type="transmembrane region" description="Helical" evidence="2">
    <location>
        <begin position="152"/>
        <end position="177"/>
    </location>
</feature>
<dbReference type="GeneID" id="87840732"/>
<keyword evidence="2" id="KW-0812">Transmembrane</keyword>
<evidence type="ECO:0000313" key="4">
    <source>
        <dbReference type="Proteomes" id="UP001278766"/>
    </source>
</evidence>
<dbReference type="EMBL" id="JAUEPN010000004">
    <property type="protein sequence ID" value="KAK3295578.1"/>
    <property type="molecule type" value="Genomic_DNA"/>
</dbReference>
<reference evidence="3" key="2">
    <citation type="submission" date="2023-06" db="EMBL/GenBank/DDBJ databases">
        <authorList>
            <consortium name="Lawrence Berkeley National Laboratory"/>
            <person name="Haridas S."/>
            <person name="Hensen N."/>
            <person name="Bonometti L."/>
            <person name="Westerberg I."/>
            <person name="Brannstrom I.O."/>
            <person name="Guillou S."/>
            <person name="Cros-Aarteil S."/>
            <person name="Calhoun S."/>
            <person name="Kuo A."/>
            <person name="Mondo S."/>
            <person name="Pangilinan J."/>
            <person name="Riley R."/>
            <person name="Labutti K."/>
            <person name="Andreopoulos B."/>
            <person name="Lipzen A."/>
            <person name="Chen C."/>
            <person name="Yanf M."/>
            <person name="Daum C."/>
            <person name="Ng V."/>
            <person name="Clum A."/>
            <person name="Steindorff A."/>
            <person name="Ohm R."/>
            <person name="Martin F."/>
            <person name="Silar P."/>
            <person name="Natvig D."/>
            <person name="Lalanne C."/>
            <person name="Gautier V."/>
            <person name="Ament-Velasquez S.L."/>
            <person name="Kruys A."/>
            <person name="Hutchinson M.I."/>
            <person name="Powell A.J."/>
            <person name="Barry K."/>
            <person name="Miller A.N."/>
            <person name="Grigoriev I.V."/>
            <person name="Debuchy R."/>
            <person name="Gladieux P."/>
            <person name="Thoren M.H."/>
            <person name="Johannesson H."/>
        </authorList>
    </citation>
    <scope>NUCLEOTIDE SEQUENCE</scope>
    <source>
        <strain evidence="3">CBS 168.71</strain>
    </source>
</reference>
<name>A0AAE0LS79_9PEZI</name>
<keyword evidence="2" id="KW-0472">Membrane</keyword>
<accession>A0AAE0LS79</accession>
<feature type="compositionally biased region" description="Polar residues" evidence="1">
    <location>
        <begin position="1"/>
        <end position="10"/>
    </location>
</feature>
<feature type="region of interest" description="Disordered" evidence="1">
    <location>
        <begin position="1"/>
        <end position="24"/>
    </location>
</feature>
<evidence type="ECO:0000256" key="1">
    <source>
        <dbReference type="SAM" id="MobiDB-lite"/>
    </source>
</evidence>
<dbReference type="AlphaFoldDB" id="A0AAE0LS79"/>
<keyword evidence="2" id="KW-1133">Transmembrane helix</keyword>
<proteinExistence type="predicted"/>
<keyword evidence="4" id="KW-1185">Reference proteome</keyword>
<feature type="region of interest" description="Disordered" evidence="1">
    <location>
        <begin position="88"/>
        <end position="112"/>
    </location>
</feature>